<proteinExistence type="predicted"/>
<sequence precursor="true">MEMEETLVPGYSPSVSHHHGSSGLFLHAHHLPNSEGFMHSPVPLVSCRGQLVSVDPCQV</sequence>
<evidence type="ECO:0000313" key="2">
    <source>
        <dbReference type="EMBL" id="QEG99585.1"/>
    </source>
</evidence>
<reference evidence="2" key="1">
    <citation type="journal article" date="2019" name="J. ISSAAS">
        <title>Novel cyclic peptides in seeds of Annona muricata are ribosomally synthesised.</title>
        <authorList>
            <person name="Fisher M.F."/>
            <person name="Zhang J."/>
            <person name="Berkowitz O."/>
            <person name="Whelan J."/>
            <person name="Mylne J.S."/>
        </authorList>
    </citation>
    <scope>NUCLEOTIDE SEQUENCE</scope>
</reference>
<accession>A0A5B9T622</accession>
<dbReference type="EMBL" id="MK836463">
    <property type="protein sequence ID" value="QEG99585.1"/>
    <property type="molecule type" value="Genomic_DNA"/>
</dbReference>
<protein>
    <submittedName>
        <fullName evidence="2">Proannomuricatin HI</fullName>
    </submittedName>
</protein>
<feature type="region of interest" description="Disordered" evidence="1">
    <location>
        <begin position="1"/>
        <end position="21"/>
    </location>
</feature>
<gene>
    <name evidence="2" type="primary">PamHI</name>
</gene>
<organism evidence="2">
    <name type="scientific">Annona muricata</name>
    <name type="common">Soursop</name>
    <dbReference type="NCBI Taxonomy" id="13337"/>
    <lineage>
        <taxon>Eukaryota</taxon>
        <taxon>Viridiplantae</taxon>
        <taxon>Streptophyta</taxon>
        <taxon>Embryophyta</taxon>
        <taxon>Tracheophyta</taxon>
        <taxon>Spermatophyta</taxon>
        <taxon>Magnoliopsida</taxon>
        <taxon>Magnoliidae</taxon>
        <taxon>Magnoliales</taxon>
        <taxon>Annonaceae</taxon>
        <taxon>Annonoideae</taxon>
        <taxon>Annoneae</taxon>
        <taxon>Annona</taxon>
    </lineage>
</organism>
<dbReference type="AlphaFoldDB" id="A0A5B9T622"/>
<feature type="compositionally biased region" description="Low complexity" evidence="1">
    <location>
        <begin position="10"/>
        <end position="21"/>
    </location>
</feature>
<name>A0A5B9T622_ANNMU</name>
<evidence type="ECO:0000256" key="1">
    <source>
        <dbReference type="SAM" id="MobiDB-lite"/>
    </source>
</evidence>